<organism evidence="4 5">
    <name type="scientific">Mytilus coruscus</name>
    <name type="common">Sea mussel</name>
    <dbReference type="NCBI Taxonomy" id="42192"/>
    <lineage>
        <taxon>Eukaryota</taxon>
        <taxon>Metazoa</taxon>
        <taxon>Spiralia</taxon>
        <taxon>Lophotrochozoa</taxon>
        <taxon>Mollusca</taxon>
        <taxon>Bivalvia</taxon>
        <taxon>Autobranchia</taxon>
        <taxon>Pteriomorphia</taxon>
        <taxon>Mytilida</taxon>
        <taxon>Mytiloidea</taxon>
        <taxon>Mytilidae</taxon>
        <taxon>Mytilinae</taxon>
        <taxon>Mytilus</taxon>
    </lineage>
</organism>
<keyword evidence="5" id="KW-1185">Reference proteome</keyword>
<dbReference type="SMART" id="SM00054">
    <property type="entry name" value="EFh"/>
    <property type="match status" value="4"/>
</dbReference>
<name>A0A6J8D3I1_MYTCO</name>
<keyword evidence="1" id="KW-0677">Repeat</keyword>
<evidence type="ECO:0000256" key="1">
    <source>
        <dbReference type="ARBA" id="ARBA00022737"/>
    </source>
</evidence>
<dbReference type="InterPro" id="IPR002048">
    <property type="entry name" value="EF_hand_dom"/>
</dbReference>
<evidence type="ECO:0000259" key="3">
    <source>
        <dbReference type="PROSITE" id="PS50222"/>
    </source>
</evidence>
<protein>
    <submittedName>
        <fullName evidence="4">CALM</fullName>
    </submittedName>
</protein>
<dbReference type="PANTHER" id="PTHR23048:SF0">
    <property type="entry name" value="CALMODULIN LIKE 3"/>
    <property type="match status" value="1"/>
</dbReference>
<evidence type="ECO:0000313" key="5">
    <source>
        <dbReference type="Proteomes" id="UP000507470"/>
    </source>
</evidence>
<dbReference type="InterPro" id="IPR018247">
    <property type="entry name" value="EF_Hand_1_Ca_BS"/>
</dbReference>
<dbReference type="Proteomes" id="UP000507470">
    <property type="component" value="Unassembled WGS sequence"/>
</dbReference>
<feature type="domain" description="EF-hand" evidence="3">
    <location>
        <begin position="44"/>
        <end position="79"/>
    </location>
</feature>
<keyword evidence="2" id="KW-0106">Calcium</keyword>
<dbReference type="Pfam" id="PF13499">
    <property type="entry name" value="EF-hand_7"/>
    <property type="match status" value="2"/>
</dbReference>
<feature type="domain" description="EF-hand" evidence="3">
    <location>
        <begin position="117"/>
        <end position="152"/>
    </location>
</feature>
<gene>
    <name evidence="4" type="ORF">MCOR_35759</name>
</gene>
<proteinExistence type="predicted"/>
<dbReference type="FunFam" id="1.10.238.10:FF:000178">
    <property type="entry name" value="Calmodulin-2 A"/>
    <property type="match status" value="1"/>
</dbReference>
<dbReference type="OrthoDB" id="343296at2759"/>
<feature type="domain" description="EF-hand" evidence="3">
    <location>
        <begin position="81"/>
        <end position="116"/>
    </location>
</feature>
<dbReference type="GO" id="GO:0016460">
    <property type="term" value="C:myosin II complex"/>
    <property type="evidence" value="ECO:0007669"/>
    <property type="project" value="TreeGrafter"/>
</dbReference>
<feature type="domain" description="EF-hand" evidence="3">
    <location>
        <begin position="8"/>
        <end position="43"/>
    </location>
</feature>
<reference evidence="4 5" key="1">
    <citation type="submission" date="2020-06" db="EMBL/GenBank/DDBJ databases">
        <authorList>
            <person name="Li R."/>
            <person name="Bekaert M."/>
        </authorList>
    </citation>
    <scope>NUCLEOTIDE SEQUENCE [LARGE SCALE GENOMIC DNA]</scope>
    <source>
        <strain evidence="5">wild</strain>
    </source>
</reference>
<sequence length="157" mass="17713">MASDFTEDQLEEIQNIFKHFNKNEDGKLSSRDLGLLMRAFNQSPTEAELQDIIKEIDQRGNEGIDYEEFLELLSDAMRQQCTDDDYEEVFNVYDSDGNGIISSDEFRAAMNSMGENLSKEEAEEMIMEADSDGDGQIDLAGRKVMVLSNGLLKVHGI</sequence>
<evidence type="ECO:0000313" key="4">
    <source>
        <dbReference type="EMBL" id="CAC5401700.1"/>
    </source>
</evidence>
<dbReference type="InterPro" id="IPR011992">
    <property type="entry name" value="EF-hand-dom_pair"/>
</dbReference>
<dbReference type="PROSITE" id="PS50222">
    <property type="entry name" value="EF_HAND_2"/>
    <property type="match status" value="4"/>
</dbReference>
<dbReference type="Gene3D" id="1.10.238.10">
    <property type="entry name" value="EF-hand"/>
    <property type="match status" value="2"/>
</dbReference>
<accession>A0A6J8D3I1</accession>
<dbReference type="InterPro" id="IPR050230">
    <property type="entry name" value="CALM/Myosin/TropC-like"/>
</dbReference>
<dbReference type="SUPFAM" id="SSF47473">
    <property type="entry name" value="EF-hand"/>
    <property type="match status" value="1"/>
</dbReference>
<dbReference type="PANTHER" id="PTHR23048">
    <property type="entry name" value="MYOSIN LIGHT CHAIN 1, 3"/>
    <property type="match status" value="1"/>
</dbReference>
<dbReference type="AlphaFoldDB" id="A0A6J8D3I1"/>
<dbReference type="CDD" id="cd00051">
    <property type="entry name" value="EFh"/>
    <property type="match status" value="2"/>
</dbReference>
<dbReference type="PROSITE" id="PS00018">
    <property type="entry name" value="EF_HAND_1"/>
    <property type="match status" value="1"/>
</dbReference>
<dbReference type="GO" id="GO:0005509">
    <property type="term" value="F:calcium ion binding"/>
    <property type="evidence" value="ECO:0007669"/>
    <property type="project" value="InterPro"/>
</dbReference>
<dbReference type="EMBL" id="CACVKT020006451">
    <property type="protein sequence ID" value="CAC5401700.1"/>
    <property type="molecule type" value="Genomic_DNA"/>
</dbReference>
<evidence type="ECO:0000256" key="2">
    <source>
        <dbReference type="ARBA" id="ARBA00022837"/>
    </source>
</evidence>